<keyword evidence="12 17" id="KW-1133">Transmembrane helix</keyword>
<dbReference type="AlphaFoldDB" id="A0A6V7PSQ7"/>
<gene>
    <name evidence="19" type="ORF">CB5_LOCUS16949</name>
</gene>
<evidence type="ECO:0000256" key="14">
    <source>
        <dbReference type="ARBA" id="ARBA00023136"/>
    </source>
</evidence>
<dbReference type="InterPro" id="IPR011992">
    <property type="entry name" value="EF-hand-dom_pair"/>
</dbReference>
<dbReference type="InterPro" id="IPR013099">
    <property type="entry name" value="K_chnl_dom"/>
</dbReference>
<feature type="transmembrane region" description="Helical" evidence="17">
    <location>
        <begin position="695"/>
        <end position="719"/>
    </location>
</feature>
<feature type="transmembrane region" description="Helical" evidence="17">
    <location>
        <begin position="632"/>
        <end position="653"/>
    </location>
</feature>
<evidence type="ECO:0000256" key="9">
    <source>
        <dbReference type="ARBA" id="ARBA00022826"/>
    </source>
</evidence>
<keyword evidence="14 17" id="KW-0472">Membrane</keyword>
<keyword evidence="9" id="KW-0631">Potassium channel</keyword>
<keyword evidence="5" id="KW-0633">Potassium transport</keyword>
<evidence type="ECO:0000256" key="17">
    <source>
        <dbReference type="SAM" id="Phobius"/>
    </source>
</evidence>
<dbReference type="GO" id="GO:1990052">
    <property type="term" value="P:ER to chloroplast lipid transport"/>
    <property type="evidence" value="ECO:0007669"/>
    <property type="project" value="InterPro"/>
</dbReference>
<comment type="subunit">
    <text evidence="3">Homodimer.</text>
</comment>
<dbReference type="PANTHER" id="PTHR34954:SF4">
    <property type="entry name" value="PROTEIN TRIGALACTOSYLDIACYLGLYCEROL 4, CHLOROPLASTIC"/>
    <property type="match status" value="1"/>
</dbReference>
<evidence type="ECO:0000256" key="11">
    <source>
        <dbReference type="ARBA" id="ARBA00022958"/>
    </source>
</evidence>
<dbReference type="InterPro" id="IPR003280">
    <property type="entry name" value="2pore_dom_K_chnl"/>
</dbReference>
<evidence type="ECO:0000256" key="13">
    <source>
        <dbReference type="ARBA" id="ARBA00023065"/>
    </source>
</evidence>
<dbReference type="InterPro" id="IPR044160">
    <property type="entry name" value="TGD4-like"/>
</dbReference>
<dbReference type="GO" id="GO:0009941">
    <property type="term" value="C:chloroplast envelope"/>
    <property type="evidence" value="ECO:0007669"/>
    <property type="project" value="TreeGrafter"/>
</dbReference>
<evidence type="ECO:0000256" key="8">
    <source>
        <dbReference type="ARBA" id="ARBA00022737"/>
    </source>
</evidence>
<dbReference type="GO" id="GO:0005267">
    <property type="term" value="F:potassium channel activity"/>
    <property type="evidence" value="ECO:0007669"/>
    <property type="project" value="UniProtKB-KW"/>
</dbReference>
<dbReference type="SUPFAM" id="SSF47473">
    <property type="entry name" value="EF-hand"/>
    <property type="match status" value="1"/>
</dbReference>
<evidence type="ECO:0000256" key="3">
    <source>
        <dbReference type="ARBA" id="ARBA00011738"/>
    </source>
</evidence>
<keyword evidence="7" id="KW-0479">Metal-binding</keyword>
<comment type="subcellular location">
    <subcellularLocation>
        <location evidence="1">Membrane</location>
        <topology evidence="1">Multi-pass membrane protein</topology>
    </subcellularLocation>
</comment>
<keyword evidence="4" id="KW-0813">Transport</keyword>
<feature type="compositionally biased region" description="Basic residues" evidence="16">
    <location>
        <begin position="575"/>
        <end position="584"/>
    </location>
</feature>
<dbReference type="SUPFAM" id="SSF81324">
    <property type="entry name" value="Voltage-gated potassium channels"/>
    <property type="match status" value="2"/>
</dbReference>
<keyword evidence="8" id="KW-0677">Repeat</keyword>
<dbReference type="GO" id="GO:0005774">
    <property type="term" value="C:vacuolar membrane"/>
    <property type="evidence" value="ECO:0007669"/>
    <property type="project" value="UniProtKB-ARBA"/>
</dbReference>
<protein>
    <recommendedName>
        <fullName evidence="18">EF-hand domain-containing protein</fullName>
    </recommendedName>
</protein>
<dbReference type="PROSITE" id="PS50222">
    <property type="entry name" value="EF_HAND_2"/>
    <property type="match status" value="1"/>
</dbReference>
<accession>A0A6V7PSQ7</accession>
<dbReference type="InterPro" id="IPR002048">
    <property type="entry name" value="EF_hand_dom"/>
</dbReference>
<keyword evidence="10" id="KW-0106">Calcium</keyword>
<dbReference type="PROSITE" id="PS00018">
    <property type="entry name" value="EF_HAND_1"/>
    <property type="match status" value="2"/>
</dbReference>
<keyword evidence="15" id="KW-0407">Ion channel</keyword>
<dbReference type="GO" id="GO:0005509">
    <property type="term" value="F:calcium ion binding"/>
    <property type="evidence" value="ECO:0007669"/>
    <property type="project" value="InterPro"/>
</dbReference>
<keyword evidence="11" id="KW-0630">Potassium</keyword>
<evidence type="ECO:0000256" key="5">
    <source>
        <dbReference type="ARBA" id="ARBA00022538"/>
    </source>
</evidence>
<name>A0A6V7PSQ7_ANACO</name>
<organism evidence="19">
    <name type="scientific">Ananas comosus var. bracteatus</name>
    <name type="common">red pineapple</name>
    <dbReference type="NCBI Taxonomy" id="296719"/>
    <lineage>
        <taxon>Eukaryota</taxon>
        <taxon>Viridiplantae</taxon>
        <taxon>Streptophyta</taxon>
        <taxon>Embryophyta</taxon>
        <taxon>Tracheophyta</taxon>
        <taxon>Spermatophyta</taxon>
        <taxon>Magnoliopsida</taxon>
        <taxon>Liliopsida</taxon>
        <taxon>Poales</taxon>
        <taxon>Bromeliaceae</taxon>
        <taxon>Bromelioideae</taxon>
        <taxon>Ananas</taxon>
    </lineage>
</organism>
<evidence type="ECO:0000256" key="12">
    <source>
        <dbReference type="ARBA" id="ARBA00022989"/>
    </source>
</evidence>
<feature type="region of interest" description="Disordered" evidence="16">
    <location>
        <begin position="565"/>
        <end position="623"/>
    </location>
</feature>
<keyword evidence="6 17" id="KW-0812">Transmembrane</keyword>
<feature type="transmembrane region" description="Helical" evidence="17">
    <location>
        <begin position="665"/>
        <end position="683"/>
    </location>
</feature>
<dbReference type="InterPro" id="IPR018247">
    <property type="entry name" value="EF_Hand_1_Ca_BS"/>
</dbReference>
<feature type="transmembrane region" description="Helical" evidence="17">
    <location>
        <begin position="810"/>
        <end position="831"/>
    </location>
</feature>
<evidence type="ECO:0000256" key="10">
    <source>
        <dbReference type="ARBA" id="ARBA00022837"/>
    </source>
</evidence>
<dbReference type="EMBL" id="LR862151">
    <property type="protein sequence ID" value="CAD1833738.1"/>
    <property type="molecule type" value="Genomic_DNA"/>
</dbReference>
<evidence type="ECO:0000256" key="15">
    <source>
        <dbReference type="ARBA" id="ARBA00023303"/>
    </source>
</evidence>
<evidence type="ECO:0000256" key="2">
    <source>
        <dbReference type="ARBA" id="ARBA00010159"/>
    </source>
</evidence>
<evidence type="ECO:0000256" key="16">
    <source>
        <dbReference type="SAM" id="MobiDB-lite"/>
    </source>
</evidence>
<dbReference type="Gene3D" id="1.10.238.10">
    <property type="entry name" value="EF-hand"/>
    <property type="match status" value="1"/>
</dbReference>
<evidence type="ECO:0000256" key="6">
    <source>
        <dbReference type="ARBA" id="ARBA00022692"/>
    </source>
</evidence>
<feature type="compositionally biased region" description="Low complexity" evidence="16">
    <location>
        <begin position="472"/>
        <end position="498"/>
    </location>
</feature>
<feature type="transmembrane region" description="Helical" evidence="17">
    <location>
        <begin position="756"/>
        <end position="777"/>
    </location>
</feature>
<evidence type="ECO:0000256" key="4">
    <source>
        <dbReference type="ARBA" id="ARBA00022448"/>
    </source>
</evidence>
<feature type="region of interest" description="Disordered" evidence="16">
    <location>
        <begin position="17"/>
        <end position="57"/>
    </location>
</feature>
<dbReference type="PANTHER" id="PTHR34954">
    <property type="entry name" value="EXPRESSED PROTEIN"/>
    <property type="match status" value="1"/>
</dbReference>
<evidence type="ECO:0000313" key="19">
    <source>
        <dbReference type="EMBL" id="CAD1833738.1"/>
    </source>
</evidence>
<evidence type="ECO:0000256" key="7">
    <source>
        <dbReference type="ARBA" id="ARBA00022723"/>
    </source>
</evidence>
<dbReference type="GO" id="GO:0034196">
    <property type="term" value="P:acylglycerol transport"/>
    <property type="evidence" value="ECO:0007669"/>
    <property type="project" value="InterPro"/>
</dbReference>
<evidence type="ECO:0000259" key="18">
    <source>
        <dbReference type="PROSITE" id="PS50222"/>
    </source>
</evidence>
<evidence type="ECO:0000256" key="1">
    <source>
        <dbReference type="ARBA" id="ARBA00004141"/>
    </source>
</evidence>
<dbReference type="Pfam" id="PF07885">
    <property type="entry name" value="Ion_trans_2"/>
    <property type="match status" value="2"/>
</dbReference>
<feature type="region of interest" description="Disordered" evidence="16">
    <location>
        <begin position="472"/>
        <end position="513"/>
    </location>
</feature>
<sequence>MIWDLYEWVAIDDGGPAAVGDEGGGRREVGGGRGDGGDDGGDGARRAGDPLPLGLSRGPRVTRPKQLDFMHRFMSLPLLPSFSPRSGPLLHRAHTFHLSHNWSATILEQFHVQKILSFLKGGLSNHVEEKSRHEIIKKHMHDVLSLGFGTELLITPDSTILVETYDVFKENRLPQHNLTLEAAWPGLFIDKKGTYWDVPLSLAIDLASISSCSGLSYHLCLQHNSGYPKHFGGCQADKVPAALLPGLCMKAAFSFKKDVEFWRKKEGKLKMVQPYDLFLSDPHVSGSGTIGAVASASLGDCSARLSEEEESNRLNAFWLCAQRDKVGLFADLFASVSCTAQHGNFQRLFLDLTRLSARFDFPSGSQFLSGATRLAQDVYYSRRPDLRAIQAVCPDMLVSLQQQIAGPISFRVDSKVVLDLKDGNHIPRMDESIFALDWALKVLGSAKATAWYSPDTRSSWWSFDSSRPEQILRSTSPSASSSSNLLKRRSPCSPSSVPTSPPHSPSPTRSSSLHRRRALLLLRRYRRRALLVLRRRGRALLLLRRRRRSCRGGGGGGRRRSLLLWLPPQIGAPPRPHRALHGRAPRPPPSSSTNPNANPGDGDDDDAEEREKKKKKKKKLLPPGDLGSSGSILRTAALLLLLYLCLGVVVYSADPRGFSGAETHPAVDALYFCIVTLCTIGYGDIAPLTPATKAFSCLFVLVGFGLVDALLSGAVSYVLDLQESAIIAAASASASAGPGGYIFDAEKGRMRIRLKVALAVAVVVLCVGAGTVALYWIEHLDWMDSFYLSVMSVTTVGYGDRAFKTLPGRVFASFWLLVSTLAVARAFLFLAEARIDRRHRRIVKWVLQRDLTVEDLLAADLNRNGFISQSEYVIYKLKEMGRICEKDILQICNQFNKLDTNNTGKITLHDLLNAAR</sequence>
<dbReference type="FunFam" id="1.10.287.70:FF:000102">
    <property type="entry name" value="Two-pore potassium channel 3"/>
    <property type="match status" value="1"/>
</dbReference>
<dbReference type="GO" id="GO:0070300">
    <property type="term" value="F:phosphatidic acid binding"/>
    <property type="evidence" value="ECO:0007669"/>
    <property type="project" value="InterPro"/>
</dbReference>
<dbReference type="PRINTS" id="PR01333">
    <property type="entry name" value="2POREKCHANEL"/>
</dbReference>
<keyword evidence="13" id="KW-0406">Ion transport</keyword>
<proteinExistence type="inferred from homology"/>
<dbReference type="Gene3D" id="1.10.287.70">
    <property type="match status" value="2"/>
</dbReference>
<comment type="similarity">
    <text evidence="2">Belongs to the two pore domain potassium channel (TC 1.A.1.7) family.</text>
</comment>
<feature type="domain" description="EF-hand" evidence="18">
    <location>
        <begin position="886"/>
        <end position="916"/>
    </location>
</feature>
<feature type="compositionally biased region" description="Low complexity" evidence="16">
    <location>
        <begin position="591"/>
        <end position="600"/>
    </location>
</feature>
<reference evidence="19" key="1">
    <citation type="submission" date="2020-07" db="EMBL/GenBank/DDBJ databases">
        <authorList>
            <person name="Lin J."/>
        </authorList>
    </citation>
    <scope>NUCLEOTIDE SEQUENCE</scope>
</reference>